<evidence type="ECO:0000313" key="3">
    <source>
        <dbReference type="Proteomes" id="UP001485043"/>
    </source>
</evidence>
<accession>A0AAW1T8M5</accession>
<organism evidence="2 3">
    <name type="scientific">Apatococcus fuscideae</name>
    <dbReference type="NCBI Taxonomy" id="2026836"/>
    <lineage>
        <taxon>Eukaryota</taxon>
        <taxon>Viridiplantae</taxon>
        <taxon>Chlorophyta</taxon>
        <taxon>core chlorophytes</taxon>
        <taxon>Trebouxiophyceae</taxon>
        <taxon>Chlorellales</taxon>
        <taxon>Chlorellaceae</taxon>
        <taxon>Apatococcus</taxon>
    </lineage>
</organism>
<evidence type="ECO:0000313" key="2">
    <source>
        <dbReference type="EMBL" id="KAK9865149.1"/>
    </source>
</evidence>
<feature type="region of interest" description="Disordered" evidence="1">
    <location>
        <begin position="13"/>
        <end position="52"/>
    </location>
</feature>
<name>A0AAW1T8M5_9CHLO</name>
<dbReference type="Proteomes" id="UP001485043">
    <property type="component" value="Unassembled WGS sequence"/>
</dbReference>
<gene>
    <name evidence="2" type="ORF">WJX84_002980</name>
</gene>
<comment type="caution">
    <text evidence="2">The sequence shown here is derived from an EMBL/GenBank/DDBJ whole genome shotgun (WGS) entry which is preliminary data.</text>
</comment>
<proteinExistence type="predicted"/>
<dbReference type="EMBL" id="JALJOV010000276">
    <property type="protein sequence ID" value="KAK9865149.1"/>
    <property type="molecule type" value="Genomic_DNA"/>
</dbReference>
<protein>
    <submittedName>
        <fullName evidence="2">Uncharacterized protein</fullName>
    </submittedName>
</protein>
<dbReference type="AlphaFoldDB" id="A0AAW1T8M5"/>
<evidence type="ECO:0000256" key="1">
    <source>
        <dbReference type="SAM" id="MobiDB-lite"/>
    </source>
</evidence>
<reference evidence="2 3" key="1">
    <citation type="journal article" date="2024" name="Nat. Commun.">
        <title>Phylogenomics reveals the evolutionary origins of lichenization in chlorophyte algae.</title>
        <authorList>
            <person name="Puginier C."/>
            <person name="Libourel C."/>
            <person name="Otte J."/>
            <person name="Skaloud P."/>
            <person name="Haon M."/>
            <person name="Grisel S."/>
            <person name="Petersen M."/>
            <person name="Berrin J.G."/>
            <person name="Delaux P.M."/>
            <person name="Dal Grande F."/>
            <person name="Keller J."/>
        </authorList>
    </citation>
    <scope>NUCLEOTIDE SEQUENCE [LARGE SCALE GENOMIC DNA]</scope>
    <source>
        <strain evidence="2 3">SAG 2523</strain>
    </source>
</reference>
<sequence length="113" mass="11978">MRQQLQQHLATLASFKGRTPGSGALPLPPIGGVHDDTDGEPEVNSKRQRLGPESLGCDVAEGGVVVSVMLPTRQGLGAAEPSLTSVEQIYVVVLKPSKQYTTYACSLPKAMYV</sequence>
<keyword evidence="3" id="KW-1185">Reference proteome</keyword>